<keyword evidence="3" id="KW-1185">Reference proteome</keyword>
<name>G5IGK6_9FIRM</name>
<organism evidence="2 3">
    <name type="scientific">Hungatella hathewayi WAL-18680</name>
    <dbReference type="NCBI Taxonomy" id="742737"/>
    <lineage>
        <taxon>Bacteria</taxon>
        <taxon>Bacillati</taxon>
        <taxon>Bacillota</taxon>
        <taxon>Clostridia</taxon>
        <taxon>Lachnospirales</taxon>
        <taxon>Lachnospiraceae</taxon>
        <taxon>Hungatella</taxon>
    </lineage>
</organism>
<keyword evidence="1" id="KW-1133">Transmembrane helix</keyword>
<reference evidence="2 3" key="1">
    <citation type="submission" date="2011-08" db="EMBL/GenBank/DDBJ databases">
        <title>The Genome Sequence of Clostridium hathewayi WAL-18680.</title>
        <authorList>
            <consortium name="The Broad Institute Genome Sequencing Platform"/>
            <person name="Earl A."/>
            <person name="Ward D."/>
            <person name="Feldgarden M."/>
            <person name="Gevers D."/>
            <person name="Finegold S.M."/>
            <person name="Summanen P.H."/>
            <person name="Molitoris D.R."/>
            <person name="Song M."/>
            <person name="Daigneault M."/>
            <person name="Allen-Vercoe E."/>
            <person name="Young S.K."/>
            <person name="Zeng Q."/>
            <person name="Gargeya S."/>
            <person name="Fitzgerald M."/>
            <person name="Haas B."/>
            <person name="Abouelleil A."/>
            <person name="Alvarado L."/>
            <person name="Arachchi H.M."/>
            <person name="Berlin A."/>
            <person name="Brown A."/>
            <person name="Chapman S.B."/>
            <person name="Chen Z."/>
            <person name="Dunbar C."/>
            <person name="Freedman E."/>
            <person name="Gearin G."/>
            <person name="Gellesch M."/>
            <person name="Goldberg J."/>
            <person name="Griggs A."/>
            <person name="Gujja S."/>
            <person name="Heiman D."/>
            <person name="Howarth C."/>
            <person name="Larson L."/>
            <person name="Lui A."/>
            <person name="MacDonald P.J.P."/>
            <person name="Montmayeur A."/>
            <person name="Murphy C."/>
            <person name="Neiman D."/>
            <person name="Pearson M."/>
            <person name="Priest M."/>
            <person name="Roberts A."/>
            <person name="Saif S."/>
            <person name="Shea T."/>
            <person name="Shenoy N."/>
            <person name="Sisk P."/>
            <person name="Stolte C."/>
            <person name="Sykes S."/>
            <person name="Wortman J."/>
            <person name="Nusbaum C."/>
            <person name="Birren B."/>
        </authorList>
    </citation>
    <scope>NUCLEOTIDE SEQUENCE [LARGE SCALE GENOMIC DNA]</scope>
    <source>
        <strain evidence="2 3">WAL-18680</strain>
    </source>
</reference>
<dbReference type="RefSeq" id="WP_006780613.1">
    <property type="nucleotide sequence ID" value="NZ_CP040506.1"/>
</dbReference>
<protein>
    <submittedName>
        <fullName evidence="2">Uncharacterized protein</fullName>
    </submittedName>
</protein>
<dbReference type="PATRIC" id="fig|742737.3.peg.2643"/>
<gene>
    <name evidence="2" type="ORF">HMPREF9473_02634</name>
</gene>
<dbReference type="Proteomes" id="UP000005384">
    <property type="component" value="Unassembled WGS sequence"/>
</dbReference>
<dbReference type="HOGENOM" id="CLU_215444_1_0_9"/>
<evidence type="ECO:0000256" key="1">
    <source>
        <dbReference type="SAM" id="Phobius"/>
    </source>
</evidence>
<keyword evidence="1" id="KW-0472">Membrane</keyword>
<dbReference type="AlphaFoldDB" id="G5IGK6"/>
<comment type="caution">
    <text evidence="2">The sequence shown here is derived from an EMBL/GenBank/DDBJ whole genome shotgun (WGS) entry which is preliminary data.</text>
</comment>
<keyword evidence="1" id="KW-0812">Transmembrane</keyword>
<sequence>MSAILFSLLENGLKFVLFIGIAWAGIVCGKKFRDSRDAKNAGASIEKK</sequence>
<evidence type="ECO:0000313" key="2">
    <source>
        <dbReference type="EMBL" id="EHI59408.1"/>
    </source>
</evidence>
<evidence type="ECO:0000313" key="3">
    <source>
        <dbReference type="Proteomes" id="UP000005384"/>
    </source>
</evidence>
<dbReference type="EMBL" id="ADLN01000059">
    <property type="protein sequence ID" value="EHI59408.1"/>
    <property type="molecule type" value="Genomic_DNA"/>
</dbReference>
<proteinExistence type="predicted"/>
<accession>G5IGK6</accession>
<feature type="transmembrane region" description="Helical" evidence="1">
    <location>
        <begin position="12"/>
        <end position="29"/>
    </location>
</feature>